<dbReference type="Proteomes" id="UP000075680">
    <property type="component" value="Unassembled WGS sequence"/>
</dbReference>
<dbReference type="GO" id="GO:0003700">
    <property type="term" value="F:DNA-binding transcription factor activity"/>
    <property type="evidence" value="ECO:0007669"/>
    <property type="project" value="InterPro"/>
</dbReference>
<reference evidence="7 8" key="1">
    <citation type="journal article" date="2016" name="Sci. Rep.">
        <title>Genomic and phenotypic characterization of the species Acinetobacter venetianus.</title>
        <authorList>
            <person name="Fondi M."/>
            <person name="Maida I."/>
            <person name="Perrin E."/>
            <person name="Orlandini V."/>
            <person name="La Torre L."/>
            <person name="Bosi E."/>
            <person name="Negroni A."/>
            <person name="Zanaroli G."/>
            <person name="Fava F."/>
            <person name="Decorosi F."/>
            <person name="Giovannetti L."/>
            <person name="Viti C."/>
            <person name="Vaneechoutte M."/>
            <person name="Dijkshoorn L."/>
            <person name="Fani R."/>
        </authorList>
    </citation>
    <scope>NUCLEOTIDE SEQUENCE [LARGE SCALE GENOMIC DNA]</scope>
    <source>
        <strain evidence="5 7">LUH13518</strain>
        <strain evidence="6 8">LUH5627</strain>
    </source>
</reference>
<dbReference type="PANTHER" id="PTHR33164">
    <property type="entry name" value="TRANSCRIPTIONAL REGULATOR, MARR FAMILY"/>
    <property type="match status" value="1"/>
</dbReference>
<dbReference type="Pfam" id="PF01047">
    <property type="entry name" value="MarR"/>
    <property type="match status" value="1"/>
</dbReference>
<dbReference type="GO" id="GO:0003677">
    <property type="term" value="F:DNA binding"/>
    <property type="evidence" value="ECO:0007669"/>
    <property type="project" value="UniProtKB-KW"/>
</dbReference>
<evidence type="ECO:0000256" key="3">
    <source>
        <dbReference type="ARBA" id="ARBA00023163"/>
    </source>
</evidence>
<sequence>MDDAVRVLQSVRRIEQCVELYSKRLSQLHHITTPQLVALMTIAKIGPCSMSAIGKAIFVSPSTVVGIVDRLEEKGLVLRMRDTQDRRHVRVSLTSKGEQLLDQSPSALPEGFSLALQALTNDERQSLVISLEQFAQLLEAKVPN</sequence>
<dbReference type="PATRIC" id="fig|52133.18.peg.428"/>
<dbReference type="Proteomes" id="UP000075544">
    <property type="component" value="Unassembled WGS sequence"/>
</dbReference>
<evidence type="ECO:0000313" key="8">
    <source>
        <dbReference type="Proteomes" id="UP000075680"/>
    </source>
</evidence>
<name>A0A150I255_9GAMM</name>
<dbReference type="InterPro" id="IPR023187">
    <property type="entry name" value="Tscrpt_reg_MarR-type_CS"/>
</dbReference>
<protein>
    <submittedName>
        <fullName evidence="6">Putative HTH-type transcriptional regulator YusO</fullName>
    </submittedName>
</protein>
<dbReference type="GO" id="GO:0006950">
    <property type="term" value="P:response to stress"/>
    <property type="evidence" value="ECO:0007669"/>
    <property type="project" value="TreeGrafter"/>
</dbReference>
<dbReference type="GeneID" id="58195882"/>
<feature type="domain" description="HTH marR-type" evidence="4">
    <location>
        <begin position="1"/>
        <end position="136"/>
    </location>
</feature>
<dbReference type="PROSITE" id="PS50995">
    <property type="entry name" value="HTH_MARR_2"/>
    <property type="match status" value="1"/>
</dbReference>
<dbReference type="PANTHER" id="PTHR33164:SF89">
    <property type="entry name" value="MARR FAMILY REGULATORY PROTEIN"/>
    <property type="match status" value="1"/>
</dbReference>
<dbReference type="InterPro" id="IPR000835">
    <property type="entry name" value="HTH_MarR-typ"/>
</dbReference>
<dbReference type="PRINTS" id="PR00598">
    <property type="entry name" value="HTHMARR"/>
</dbReference>
<dbReference type="PROSITE" id="PS01117">
    <property type="entry name" value="HTH_MARR_1"/>
    <property type="match status" value="1"/>
</dbReference>
<dbReference type="EMBL" id="JRUE01000047">
    <property type="protein sequence ID" value="KXZ73828.1"/>
    <property type="molecule type" value="Genomic_DNA"/>
</dbReference>
<evidence type="ECO:0000256" key="1">
    <source>
        <dbReference type="ARBA" id="ARBA00023015"/>
    </source>
</evidence>
<gene>
    <name evidence="6" type="primary">yusO</name>
    <name evidence="5" type="ORF">AVENLUH13518_02005</name>
    <name evidence="6" type="ORF">AVENLUH5627_00413</name>
</gene>
<keyword evidence="3" id="KW-0804">Transcription</keyword>
<dbReference type="Gene3D" id="1.10.10.10">
    <property type="entry name" value="Winged helix-like DNA-binding domain superfamily/Winged helix DNA-binding domain"/>
    <property type="match status" value="1"/>
</dbReference>
<evidence type="ECO:0000313" key="7">
    <source>
        <dbReference type="Proteomes" id="UP000075544"/>
    </source>
</evidence>
<dbReference type="SMART" id="SM00347">
    <property type="entry name" value="HTH_MARR"/>
    <property type="match status" value="1"/>
</dbReference>
<comment type="caution">
    <text evidence="6">The sequence shown here is derived from an EMBL/GenBank/DDBJ whole genome shotgun (WGS) entry which is preliminary data.</text>
</comment>
<accession>A0A137Y770</accession>
<evidence type="ECO:0000256" key="2">
    <source>
        <dbReference type="ARBA" id="ARBA00023125"/>
    </source>
</evidence>
<organism evidence="6 8">
    <name type="scientific">Acinetobacter venetianus</name>
    <dbReference type="NCBI Taxonomy" id="52133"/>
    <lineage>
        <taxon>Bacteria</taxon>
        <taxon>Pseudomonadati</taxon>
        <taxon>Pseudomonadota</taxon>
        <taxon>Gammaproteobacteria</taxon>
        <taxon>Moraxellales</taxon>
        <taxon>Moraxellaceae</taxon>
        <taxon>Acinetobacter</taxon>
    </lineage>
</organism>
<evidence type="ECO:0000259" key="4">
    <source>
        <dbReference type="PROSITE" id="PS50995"/>
    </source>
</evidence>
<evidence type="ECO:0000313" key="6">
    <source>
        <dbReference type="EMBL" id="KXZ73828.1"/>
    </source>
</evidence>
<proteinExistence type="predicted"/>
<accession>A0A150I255</accession>
<dbReference type="EMBL" id="JRHX01000060">
    <property type="protein sequence ID" value="KXZ70213.1"/>
    <property type="molecule type" value="Genomic_DNA"/>
</dbReference>
<dbReference type="AlphaFoldDB" id="A0A150I255"/>
<dbReference type="SUPFAM" id="SSF46785">
    <property type="entry name" value="Winged helix' DNA-binding domain"/>
    <property type="match status" value="1"/>
</dbReference>
<dbReference type="RefSeq" id="WP_004881726.1">
    <property type="nucleotide sequence ID" value="NZ_BCLZ01000020.1"/>
</dbReference>
<keyword evidence="1" id="KW-0805">Transcription regulation</keyword>
<keyword evidence="2" id="KW-0238">DNA-binding</keyword>
<dbReference type="InterPro" id="IPR036390">
    <property type="entry name" value="WH_DNA-bd_sf"/>
</dbReference>
<dbReference type="InterPro" id="IPR036388">
    <property type="entry name" value="WH-like_DNA-bd_sf"/>
</dbReference>
<evidence type="ECO:0000313" key="5">
    <source>
        <dbReference type="EMBL" id="KXZ70213.1"/>
    </source>
</evidence>
<dbReference type="InterPro" id="IPR039422">
    <property type="entry name" value="MarR/SlyA-like"/>
</dbReference>